<evidence type="ECO:0000259" key="10">
    <source>
        <dbReference type="PROSITE" id="PS51667"/>
    </source>
</evidence>
<reference evidence="11 12" key="1">
    <citation type="journal article" date="2017" name="Mol. Plant">
        <title>The Genome of Medicinal Plant Macleaya cordata Provides New Insights into Benzylisoquinoline Alkaloids Metabolism.</title>
        <authorList>
            <person name="Liu X."/>
            <person name="Liu Y."/>
            <person name="Huang P."/>
            <person name="Ma Y."/>
            <person name="Qing Z."/>
            <person name="Tang Q."/>
            <person name="Cao H."/>
            <person name="Cheng P."/>
            <person name="Zheng Y."/>
            <person name="Yuan Z."/>
            <person name="Zhou Y."/>
            <person name="Liu J."/>
            <person name="Tang Z."/>
            <person name="Zhuo Y."/>
            <person name="Zhang Y."/>
            <person name="Yu L."/>
            <person name="Huang J."/>
            <person name="Yang P."/>
            <person name="Peng Q."/>
            <person name="Zhang J."/>
            <person name="Jiang W."/>
            <person name="Zhang Z."/>
            <person name="Lin K."/>
            <person name="Ro D.K."/>
            <person name="Chen X."/>
            <person name="Xiong X."/>
            <person name="Shang Y."/>
            <person name="Huang S."/>
            <person name="Zeng J."/>
        </authorList>
    </citation>
    <scope>NUCLEOTIDE SEQUENCE [LARGE SCALE GENOMIC DNA]</scope>
    <source>
        <strain evidence="12">cv. BLH2017</strain>
        <tissue evidence="11">Root</tissue>
    </source>
</reference>
<evidence type="ECO:0000256" key="6">
    <source>
        <dbReference type="PROSITE-ProRule" id="PRU01002"/>
    </source>
</evidence>
<dbReference type="GO" id="GO:0032454">
    <property type="term" value="F:histone H3K9 demethylase activity"/>
    <property type="evidence" value="ECO:0007669"/>
    <property type="project" value="InterPro"/>
</dbReference>
<evidence type="ECO:0000313" key="12">
    <source>
        <dbReference type="Proteomes" id="UP000195402"/>
    </source>
</evidence>
<keyword evidence="3" id="KW-0479">Metal-binding</keyword>
<dbReference type="STRING" id="56857.A0A200Q8K0"/>
<dbReference type="InterPro" id="IPR045109">
    <property type="entry name" value="LSDs-like"/>
</dbReference>
<feature type="domain" description="RING-type" evidence="8">
    <location>
        <begin position="223"/>
        <end position="269"/>
    </location>
</feature>
<evidence type="ECO:0000256" key="1">
    <source>
        <dbReference type="ARBA" id="ARBA00004123"/>
    </source>
</evidence>
<feature type="region of interest" description="Disordered" evidence="7">
    <location>
        <begin position="831"/>
        <end position="859"/>
    </location>
</feature>
<feature type="region of interest" description="Disordered" evidence="7">
    <location>
        <begin position="737"/>
        <end position="777"/>
    </location>
</feature>
<evidence type="ECO:0000256" key="2">
    <source>
        <dbReference type="ARBA" id="ARBA00006801"/>
    </source>
</evidence>
<comment type="caution">
    <text evidence="6">Lacks conserved residue(s) required for the propagation of feature annotation.</text>
</comment>
<feature type="domain" description="JmjC" evidence="9">
    <location>
        <begin position="666"/>
        <end position="975"/>
    </location>
</feature>
<name>A0A200Q8K0_MACCD</name>
<dbReference type="InParanoid" id="A0A200Q8K0"/>
<feature type="domain" description="WRC" evidence="10">
    <location>
        <begin position="8"/>
        <end position="54"/>
    </location>
</feature>
<dbReference type="FunCoup" id="A0A200Q8K0">
    <property type="interactions" value="440"/>
</dbReference>
<keyword evidence="4" id="KW-0539">Nucleus</keyword>
<comment type="similarity">
    <text evidence="2">Belongs to the JARID1 histone demethylase family.</text>
</comment>
<dbReference type="GO" id="GO:0000118">
    <property type="term" value="C:histone deacetylase complex"/>
    <property type="evidence" value="ECO:0007669"/>
    <property type="project" value="TreeGrafter"/>
</dbReference>
<organism evidence="11 12">
    <name type="scientific">Macleaya cordata</name>
    <name type="common">Five-seeded plume-poppy</name>
    <name type="synonym">Bocconia cordata</name>
    <dbReference type="NCBI Taxonomy" id="56857"/>
    <lineage>
        <taxon>Eukaryota</taxon>
        <taxon>Viridiplantae</taxon>
        <taxon>Streptophyta</taxon>
        <taxon>Embryophyta</taxon>
        <taxon>Tracheophyta</taxon>
        <taxon>Spermatophyta</taxon>
        <taxon>Magnoliopsida</taxon>
        <taxon>Ranunculales</taxon>
        <taxon>Papaveraceae</taxon>
        <taxon>Papaveroideae</taxon>
        <taxon>Macleaya</taxon>
    </lineage>
</organism>
<keyword evidence="12" id="KW-1185">Reference proteome</keyword>
<dbReference type="Proteomes" id="UP000195402">
    <property type="component" value="Unassembled WGS sequence"/>
</dbReference>
<dbReference type="PROSITE" id="PS51184">
    <property type="entry name" value="JMJC"/>
    <property type="match status" value="1"/>
</dbReference>
<dbReference type="GO" id="GO:0003712">
    <property type="term" value="F:transcription coregulator activity"/>
    <property type="evidence" value="ECO:0007669"/>
    <property type="project" value="TreeGrafter"/>
</dbReference>
<dbReference type="AlphaFoldDB" id="A0A200Q8K0"/>
<dbReference type="EMBL" id="MVGT01002720">
    <property type="protein sequence ID" value="OVA06780.1"/>
    <property type="molecule type" value="Genomic_DNA"/>
</dbReference>
<dbReference type="SUPFAM" id="SSF51197">
    <property type="entry name" value="Clavaminate synthase-like"/>
    <property type="match status" value="1"/>
</dbReference>
<evidence type="ECO:0000256" key="5">
    <source>
        <dbReference type="PROSITE-ProRule" id="PRU00175"/>
    </source>
</evidence>
<sequence>MEEEGEPSADHLRCNRSDGKQWRCGRRVMDGLKFCEVHYLQARHRQYKQKVPDSIKIQRKPRQKRTGNRDSSSVSLNQDSNKLLELLKKIKRKSLGFPEAEFHKVFKKLKLKKGDLQVELIRVFLQRQIERKKKLIRSEKSNTEEGELMRDLPNGLMAISPVPVRNFHNAGLFCDIKLGFDSGSFIKRSIRSKNIEPLPIGSLQIVPYGRNLADLRKGIKRICHRCGRSNGLSMIRCTSCRRESFCMDCIKKWYSMAPQEVKMSCPVCRGSCNCKTCLTNQSEDGECKDFMRGQNNVNKILQFHYVVCLLLPVLKQINKEQRIELEIEAKIKAGKSSSGIRIQQAECGYDEQLCCNNCKTSIVDFHRSCSKCFYDLCLSCCREIRSEILPGGTGTVVFDYANKGKGYMHGGKPLLDVKIKQRSSSKRRYGHTLLALSKGLSDWKANADGSISCPPKDLGGCGDNILDLRCVFPSNWTEELETNAEEIACTYDFPETLDTSQCSVCIGLRDKTGGLDRKLQEAATREDSDDNFLYYPTEQDIKSDLEHFQKHLSRGQPVIVRNVLQDTSDLSWDPLVMFKSSPERNIGKAENDKKVVKAIDCLDWCEVEIGIQQFFNGYIEGRMHSNLWPEMLKVTEWPSPDAFQEQFPAHNTEFICALPFQEYTNPNSGLLNLAVKLPKEFSRPDLGPHVYISYGMAEELGRGDSVTKLCCDSSDMVNVLTHTTEVVTSIEQHEKIKRLKKKHKDQDERESRNSPVYQKIVKKVKSEPPVGSDMEETGTSKTLDVTRLIHFPDVPIPKDHAIFVKDEQMSDTEAYDSNSKVQIHCCRGHNSGKSDGETSCQEENRESLPGFGKSSVSNSSGAQWDVFRREDIPKLQEYLRKHSNEFRHIYCSPVEHVAHPIFDQCFFLDSTHKRKLKEEFKVEPWTFYQHLGEAVVVPAGCPYQIRNLKSCVNVEMDFVSPENVGKCIQLIDELRLLPRNHKAKQVRLEVKKMSLYGINAAIKEIRELTSTTITSGSSIDYRGFPGSMKSSKILEYCSFLLVGGGKLGLGIASAMKFTLQTLNLMVYIY</sequence>
<keyword evidence="5" id="KW-0862">Zinc</keyword>
<dbReference type="GO" id="GO:0008270">
    <property type="term" value="F:zinc ion binding"/>
    <property type="evidence" value="ECO:0007669"/>
    <property type="project" value="UniProtKB-KW"/>
</dbReference>
<dbReference type="InterPro" id="IPR014977">
    <property type="entry name" value="WRC_dom"/>
</dbReference>
<feature type="compositionally biased region" description="Basic and acidic residues" evidence="7">
    <location>
        <begin position="832"/>
        <end position="846"/>
    </location>
</feature>
<dbReference type="PANTHER" id="PTHR12549">
    <property type="entry name" value="JMJC DOMAIN-CONTAINING HISTONE DEMETHYLATION PROTEIN"/>
    <property type="match status" value="1"/>
</dbReference>
<evidence type="ECO:0000313" key="11">
    <source>
        <dbReference type="EMBL" id="OVA06780.1"/>
    </source>
</evidence>
<dbReference type="Pfam" id="PF02373">
    <property type="entry name" value="JmjC"/>
    <property type="match status" value="1"/>
</dbReference>
<dbReference type="OMA" id="RQYFMGS"/>
<evidence type="ECO:0000256" key="7">
    <source>
        <dbReference type="SAM" id="MobiDB-lite"/>
    </source>
</evidence>
<evidence type="ECO:0000259" key="8">
    <source>
        <dbReference type="PROSITE" id="PS50089"/>
    </source>
</evidence>
<dbReference type="Pfam" id="PF08879">
    <property type="entry name" value="WRC"/>
    <property type="match status" value="1"/>
</dbReference>
<comment type="subcellular location">
    <subcellularLocation>
        <location evidence="1">Nucleus</location>
    </subcellularLocation>
</comment>
<dbReference type="PROSITE" id="PS50089">
    <property type="entry name" value="ZF_RING_2"/>
    <property type="match status" value="1"/>
</dbReference>
<dbReference type="InterPro" id="IPR003347">
    <property type="entry name" value="JmjC_dom"/>
</dbReference>
<accession>A0A200Q8K0</accession>
<dbReference type="OrthoDB" id="1667110at2759"/>
<dbReference type="Gene3D" id="2.60.120.650">
    <property type="entry name" value="Cupin"/>
    <property type="match status" value="1"/>
</dbReference>
<feature type="region of interest" description="Disordered" evidence="7">
    <location>
        <begin position="50"/>
        <end position="76"/>
    </location>
</feature>
<dbReference type="InterPro" id="IPR001841">
    <property type="entry name" value="Znf_RING"/>
</dbReference>
<dbReference type="PANTHER" id="PTHR12549:SF42">
    <property type="entry name" value="LYSINE-SPECIFIC DEMETHYLASE JMJ28"/>
    <property type="match status" value="1"/>
</dbReference>
<dbReference type="GO" id="GO:0006357">
    <property type="term" value="P:regulation of transcription by RNA polymerase II"/>
    <property type="evidence" value="ECO:0007669"/>
    <property type="project" value="TreeGrafter"/>
</dbReference>
<protein>
    <submittedName>
        <fullName evidence="11">Zinc finger protein</fullName>
    </submittedName>
</protein>
<feature type="compositionally biased region" description="Basic residues" evidence="7">
    <location>
        <begin position="57"/>
        <end position="66"/>
    </location>
</feature>
<evidence type="ECO:0000259" key="9">
    <source>
        <dbReference type="PROSITE" id="PS51184"/>
    </source>
</evidence>
<gene>
    <name evidence="11" type="ORF">BVC80_8725g10</name>
</gene>
<dbReference type="SMART" id="SM00558">
    <property type="entry name" value="JmjC"/>
    <property type="match status" value="1"/>
</dbReference>
<evidence type="ECO:0000256" key="4">
    <source>
        <dbReference type="ARBA" id="ARBA00023242"/>
    </source>
</evidence>
<dbReference type="PROSITE" id="PS51667">
    <property type="entry name" value="WRC"/>
    <property type="match status" value="1"/>
</dbReference>
<proteinExistence type="inferred from homology"/>
<dbReference type="GO" id="GO:0031490">
    <property type="term" value="F:chromatin DNA binding"/>
    <property type="evidence" value="ECO:0007669"/>
    <property type="project" value="TreeGrafter"/>
</dbReference>
<dbReference type="GO" id="GO:0000785">
    <property type="term" value="C:chromatin"/>
    <property type="evidence" value="ECO:0007669"/>
    <property type="project" value="TreeGrafter"/>
</dbReference>
<keyword evidence="5" id="KW-0863">Zinc-finger</keyword>
<comment type="caution">
    <text evidence="11">The sequence shown here is derived from an EMBL/GenBank/DDBJ whole genome shotgun (WGS) entry which is preliminary data.</text>
</comment>
<evidence type="ECO:0000256" key="3">
    <source>
        <dbReference type="ARBA" id="ARBA00022723"/>
    </source>
</evidence>